<dbReference type="AlphaFoldDB" id="A0A3L8PTQ9"/>
<accession>A0A3L8PTQ9</accession>
<dbReference type="Proteomes" id="UP000281474">
    <property type="component" value="Unassembled WGS sequence"/>
</dbReference>
<proteinExistence type="predicted"/>
<organism evidence="3 4">
    <name type="scientific">Parashewanella curva</name>
    <dbReference type="NCBI Taxonomy" id="2338552"/>
    <lineage>
        <taxon>Bacteria</taxon>
        <taxon>Pseudomonadati</taxon>
        <taxon>Pseudomonadota</taxon>
        <taxon>Gammaproteobacteria</taxon>
        <taxon>Alteromonadales</taxon>
        <taxon>Shewanellaceae</taxon>
        <taxon>Parashewanella</taxon>
    </lineage>
</organism>
<name>A0A3L8PTQ9_9GAMM</name>
<evidence type="ECO:0000313" key="4">
    <source>
        <dbReference type="Proteomes" id="UP000281474"/>
    </source>
</evidence>
<evidence type="ECO:0000256" key="2">
    <source>
        <dbReference type="SAM" id="Phobius"/>
    </source>
</evidence>
<dbReference type="EMBL" id="QZEI01000056">
    <property type="protein sequence ID" value="RLV58771.1"/>
    <property type="molecule type" value="Genomic_DNA"/>
</dbReference>
<protein>
    <submittedName>
        <fullName evidence="3">Uncharacterized protein</fullName>
    </submittedName>
</protein>
<keyword evidence="2" id="KW-0472">Membrane</keyword>
<keyword evidence="2" id="KW-0812">Transmembrane</keyword>
<gene>
    <name evidence="3" type="ORF">D5018_15605</name>
</gene>
<feature type="transmembrane region" description="Helical" evidence="2">
    <location>
        <begin position="422"/>
        <end position="443"/>
    </location>
</feature>
<feature type="coiled-coil region" evidence="1">
    <location>
        <begin position="280"/>
        <end position="307"/>
    </location>
</feature>
<sequence>MAIQIENLASVTRGIDQHIHLEEEPEEDKPTIPLIVVQSPPNTPIADANPSIIEFADFNPNQLSPIGARVSTREAISASISEEVEKTRKEFENARLRAHQEQINLAKKKFFIKLATLGISLFGFVVSLGIVVATVGQGAPVTIIFGLLTLITLADVCCALKDYSNKQKGLRGLPMGDDAIGNACYAIATKLGVQPRKAKVAAKIGSVSIKVGLGIAMIGFLEASPEFLSSPAGIIQAVDEVVEQGIIFGVEQSQILPETDESVSHLRIEQKVRFRVYLAVLAAERNLNTIIEEQKAIEQNYKRLIQAEQVIVDRQLDTLTNLQQDLRKKLQTWNTLVTTLSTQQVSFKNKLHCVAINFESEEVSEQEVKAHSLMFTPYERAQSINVELQNKTQRIKEEKQKAVEDFKASKLKHARGNLASKCITSIALFVGFGVSVSIAVLTLGLGAPLVFFAFSSFCISVADTIGAGIELHYVKKQQSSQEFGWDMLANMAYKIMCAWNVEKQKARRWAEGISGGVRLVCSLGALLPRTSTTDVTEKVDDFISAIQEIAEPLEEMAEQVSSREERAEVMGAEARKMSEELHEQINVFSSHNEAMGILKSVTLHRLNPKIRKRIELCASIGKLEDTLSECQVQFQCLSSDEKKIVLPYMQDEQRKKLLYRLMTPRECEGYSQQLPSQKLKELRPESTLQVSLV</sequence>
<evidence type="ECO:0000313" key="3">
    <source>
        <dbReference type="EMBL" id="RLV58771.1"/>
    </source>
</evidence>
<comment type="caution">
    <text evidence="3">The sequence shown here is derived from an EMBL/GenBank/DDBJ whole genome shotgun (WGS) entry which is preliminary data.</text>
</comment>
<keyword evidence="4" id="KW-1185">Reference proteome</keyword>
<keyword evidence="2" id="KW-1133">Transmembrane helix</keyword>
<dbReference type="RefSeq" id="WP_121839931.1">
    <property type="nucleotide sequence ID" value="NZ_ML014805.1"/>
</dbReference>
<reference evidence="3 4" key="1">
    <citation type="submission" date="2018-09" db="EMBL/GenBank/DDBJ databases">
        <title>Phylogeny of the Shewanellaceae, and recommendation for two new genera, Pseudoshewanella and Parashewanella.</title>
        <authorList>
            <person name="Wang G."/>
        </authorList>
    </citation>
    <scope>NUCLEOTIDE SEQUENCE [LARGE SCALE GENOMIC DNA]</scope>
    <source>
        <strain evidence="3 4">C51</strain>
    </source>
</reference>
<feature type="coiled-coil region" evidence="1">
    <location>
        <begin position="378"/>
        <end position="405"/>
    </location>
</feature>
<evidence type="ECO:0000256" key="1">
    <source>
        <dbReference type="SAM" id="Coils"/>
    </source>
</evidence>
<feature type="transmembrane region" description="Helical" evidence="2">
    <location>
        <begin position="110"/>
        <end position="133"/>
    </location>
</feature>
<keyword evidence="1" id="KW-0175">Coiled coil</keyword>
<feature type="transmembrane region" description="Helical" evidence="2">
    <location>
        <begin position="139"/>
        <end position="160"/>
    </location>
</feature>